<organism evidence="15 16">
    <name type="scientific">Otolemur garnettii</name>
    <name type="common">Small-eared galago</name>
    <name type="synonym">Garnett's greater bushbaby</name>
    <dbReference type="NCBI Taxonomy" id="30611"/>
    <lineage>
        <taxon>Eukaryota</taxon>
        <taxon>Metazoa</taxon>
        <taxon>Chordata</taxon>
        <taxon>Craniata</taxon>
        <taxon>Vertebrata</taxon>
        <taxon>Euteleostomi</taxon>
        <taxon>Mammalia</taxon>
        <taxon>Eutheria</taxon>
        <taxon>Euarchontoglires</taxon>
        <taxon>Primates</taxon>
        <taxon>Strepsirrhini</taxon>
        <taxon>Lorisiformes</taxon>
        <taxon>Galagidae</taxon>
        <taxon>Otolemur</taxon>
    </lineage>
</organism>
<dbReference type="GO" id="GO:0051781">
    <property type="term" value="P:positive regulation of cell division"/>
    <property type="evidence" value="ECO:0007669"/>
    <property type="project" value="UniProtKB-KW"/>
</dbReference>
<keyword evidence="6" id="KW-0333">Golgi apparatus</keyword>
<keyword evidence="8" id="KW-0497">Mitogen</keyword>
<evidence type="ECO:0000256" key="10">
    <source>
        <dbReference type="ARBA" id="ARBA00061085"/>
    </source>
</evidence>
<keyword evidence="16" id="KW-1185">Reference proteome</keyword>
<dbReference type="OMA" id="YSEKCFT"/>
<evidence type="ECO:0000256" key="4">
    <source>
        <dbReference type="ARBA" id="ARBA00022525"/>
    </source>
</evidence>
<dbReference type="Pfam" id="PF04089">
    <property type="entry name" value="BRICHOS"/>
    <property type="match status" value="1"/>
</dbReference>
<evidence type="ECO:0000256" key="11">
    <source>
        <dbReference type="ARBA" id="ARBA00070192"/>
    </source>
</evidence>
<dbReference type="eggNOG" id="ENOG502S4AB">
    <property type="taxonomic scope" value="Eukaryota"/>
</dbReference>
<name>H0X6C3_OTOGA</name>
<feature type="signal peptide" evidence="13">
    <location>
        <begin position="1"/>
        <end position="18"/>
    </location>
</feature>
<dbReference type="GO" id="GO:0005794">
    <property type="term" value="C:Golgi apparatus"/>
    <property type="evidence" value="ECO:0007669"/>
    <property type="project" value="UniProtKB-SubCell"/>
</dbReference>
<dbReference type="PANTHER" id="PTHR16483">
    <property type="entry name" value="GASTROKINE 1"/>
    <property type="match status" value="1"/>
</dbReference>
<evidence type="ECO:0000256" key="5">
    <source>
        <dbReference type="ARBA" id="ARBA00022729"/>
    </source>
</evidence>
<reference evidence="15" key="2">
    <citation type="submission" date="2025-08" db="UniProtKB">
        <authorList>
            <consortium name="Ensembl"/>
        </authorList>
    </citation>
    <scope>IDENTIFICATION</scope>
</reference>
<dbReference type="GeneTree" id="ENSGT00930000150969"/>
<reference evidence="15" key="3">
    <citation type="submission" date="2025-09" db="UniProtKB">
        <authorList>
            <consortium name="Ensembl"/>
        </authorList>
    </citation>
    <scope>IDENTIFICATION</scope>
</reference>
<accession>H0X6C3</accession>
<evidence type="ECO:0000313" key="15">
    <source>
        <dbReference type="Ensembl" id="ENSOGAP00000010896.2"/>
    </source>
</evidence>
<evidence type="ECO:0000256" key="6">
    <source>
        <dbReference type="ARBA" id="ARBA00023034"/>
    </source>
</evidence>
<dbReference type="GO" id="GO:0005576">
    <property type="term" value="C:extracellular region"/>
    <property type="evidence" value="ECO:0007669"/>
    <property type="project" value="UniProtKB-SubCell"/>
</dbReference>
<dbReference type="AlphaFoldDB" id="H0X6C3"/>
<comment type="similarity">
    <text evidence="10">Belongs to the gastrokine family.</text>
</comment>
<evidence type="ECO:0000256" key="2">
    <source>
        <dbReference type="ARBA" id="ARBA00004555"/>
    </source>
</evidence>
<comment type="subcellular location">
    <subcellularLocation>
        <location evidence="1">Cytoplasmic granule</location>
    </subcellularLocation>
    <subcellularLocation>
        <location evidence="2">Golgi apparatus</location>
    </subcellularLocation>
    <subcellularLocation>
        <location evidence="3">Secreted</location>
    </subcellularLocation>
</comment>
<dbReference type="FunFam" id="3.30.390.150:FF:000003">
    <property type="entry name" value="Gastrokine 1"/>
    <property type="match status" value="1"/>
</dbReference>
<dbReference type="GO" id="GO:0030141">
    <property type="term" value="C:secretory granule"/>
    <property type="evidence" value="ECO:0007669"/>
    <property type="project" value="Ensembl"/>
</dbReference>
<evidence type="ECO:0000256" key="13">
    <source>
        <dbReference type="SAM" id="SignalP"/>
    </source>
</evidence>
<dbReference type="EMBL" id="AAQR03102292">
    <property type="status" value="NOT_ANNOTATED_CDS"/>
    <property type="molecule type" value="Genomic_DNA"/>
</dbReference>
<evidence type="ECO:0000256" key="7">
    <source>
        <dbReference type="ARBA" id="ARBA00023157"/>
    </source>
</evidence>
<keyword evidence="5 13" id="KW-0732">Signal</keyword>
<dbReference type="STRING" id="30611.ENSOGAP00000010896"/>
<keyword evidence="4" id="KW-0964">Secreted</keyword>
<dbReference type="HOGENOM" id="CLU_098684_2_0_1"/>
<dbReference type="GO" id="GO:0008083">
    <property type="term" value="F:growth factor activity"/>
    <property type="evidence" value="ECO:0007669"/>
    <property type="project" value="Ensembl"/>
</dbReference>
<dbReference type="InParanoid" id="H0X6C3"/>
<evidence type="ECO:0000313" key="16">
    <source>
        <dbReference type="Proteomes" id="UP000005225"/>
    </source>
</evidence>
<evidence type="ECO:0000256" key="12">
    <source>
        <dbReference type="ARBA" id="ARBA00077478"/>
    </source>
</evidence>
<dbReference type="Gene3D" id="3.30.390.150">
    <property type="match status" value="1"/>
</dbReference>
<evidence type="ECO:0000259" key="14">
    <source>
        <dbReference type="PROSITE" id="PS50869"/>
    </source>
</evidence>
<dbReference type="Ensembl" id="ENSOGAT00000012180.2">
    <property type="protein sequence ID" value="ENSOGAP00000010896.2"/>
    <property type="gene ID" value="ENSOGAG00000012177.2"/>
</dbReference>
<feature type="chain" id="PRO_5003544800" description="Gastrokine-1" evidence="13">
    <location>
        <begin position="19"/>
        <end position="185"/>
    </location>
</feature>
<keyword evidence="7" id="KW-1015">Disulfide bond</keyword>
<feature type="domain" description="BRICHOS" evidence="14">
    <location>
        <begin position="52"/>
        <end position="150"/>
    </location>
</feature>
<dbReference type="GO" id="GO:0008284">
    <property type="term" value="P:positive regulation of cell population proliferation"/>
    <property type="evidence" value="ECO:0007669"/>
    <property type="project" value="Ensembl"/>
</dbReference>
<dbReference type="Proteomes" id="UP000005225">
    <property type="component" value="Unassembled WGS sequence"/>
</dbReference>
<evidence type="ECO:0000256" key="8">
    <source>
        <dbReference type="ARBA" id="ARBA00023246"/>
    </source>
</evidence>
<dbReference type="InterPro" id="IPR051772">
    <property type="entry name" value="Gastrokine"/>
</dbReference>
<evidence type="ECO:0000256" key="3">
    <source>
        <dbReference type="ARBA" id="ARBA00004613"/>
    </source>
</evidence>
<evidence type="ECO:0000256" key="1">
    <source>
        <dbReference type="ARBA" id="ARBA00004463"/>
    </source>
</evidence>
<reference evidence="16" key="1">
    <citation type="submission" date="2011-03" db="EMBL/GenBank/DDBJ databases">
        <title>Version 3 of the genome sequence of Otolemur garnettii (Bushbaby).</title>
        <authorList>
            <consortium name="The Broad Institute Genome Sequencing Platform"/>
            <person name="Di Palma F."/>
            <person name="Johnson J."/>
            <person name="Lander E.S."/>
            <person name="Lindblad-Toh K."/>
            <person name="Jaffe D.B."/>
            <person name="Gnerre S."/>
            <person name="MacCallum I."/>
            <person name="Przybylski D."/>
            <person name="Ribeiro F.J."/>
            <person name="Burton J.N."/>
            <person name="Walker B.J."/>
            <person name="Sharpe T."/>
            <person name="Hall G."/>
        </authorList>
    </citation>
    <scope>NUCLEOTIDE SEQUENCE [LARGE SCALE GENOMIC DNA]</scope>
</reference>
<dbReference type="FunCoup" id="H0X6C3">
    <property type="interactions" value="17"/>
</dbReference>
<protein>
    <recommendedName>
        <fullName evidence="11">Gastrokine-1</fullName>
    </recommendedName>
    <alternativeName>
        <fullName evidence="12">18 kDa antrum mucosa protein</fullName>
    </alternativeName>
</protein>
<dbReference type="InterPro" id="IPR007084">
    <property type="entry name" value="BRICHOS_dom"/>
</dbReference>
<dbReference type="PROSITE" id="PS50869">
    <property type="entry name" value="BRICHOS"/>
    <property type="match status" value="1"/>
</dbReference>
<sequence>FQVIFAGLLGVFLAPTLADYNINISDDNNVAGSGQQSVSVNNEHNVANVDNNNGWDSWNAVWDYENGFAATRLFKKKSCIVHRMNKDAMPSLEALDALVKEKKIWLQDERPEGPPPKGLMYSINPNEVDDLNKFGKNIASMCRGVPTYLAEEVQGASLFYYSGRCFNTNILWIVNISFCGKTVDN</sequence>
<proteinExistence type="inferred from homology"/>
<comment type="function">
    <text evidence="9">Has mitogenic activity and may be involved in maintaining the integrity of the gastric mucosal epithelium.</text>
</comment>
<dbReference type="SMART" id="SM01039">
    <property type="entry name" value="BRICHOS"/>
    <property type="match status" value="1"/>
</dbReference>
<evidence type="ECO:0000256" key="9">
    <source>
        <dbReference type="ARBA" id="ARBA00053890"/>
    </source>
</evidence>